<organism evidence="3 4">
    <name type="scientific">Methylocapsa polymorpha</name>
    <dbReference type="NCBI Taxonomy" id="3080828"/>
    <lineage>
        <taxon>Bacteria</taxon>
        <taxon>Pseudomonadati</taxon>
        <taxon>Pseudomonadota</taxon>
        <taxon>Alphaproteobacteria</taxon>
        <taxon>Hyphomicrobiales</taxon>
        <taxon>Beijerinckiaceae</taxon>
        <taxon>Methylocapsa</taxon>
    </lineage>
</organism>
<evidence type="ECO:0000313" key="4">
    <source>
        <dbReference type="Proteomes" id="UP001626536"/>
    </source>
</evidence>
<dbReference type="PANTHER" id="PTHR30244:SF34">
    <property type="entry name" value="DTDP-4-AMINO-4,6-DIDEOXYGALACTOSE TRANSAMINASE"/>
    <property type="match status" value="1"/>
</dbReference>
<dbReference type="InterPro" id="IPR015421">
    <property type="entry name" value="PyrdxlP-dep_Trfase_major"/>
</dbReference>
<protein>
    <submittedName>
        <fullName evidence="3">DegT/DnrJ/EryC1/StrS family aminotransferase</fullName>
        <ecNumber evidence="3">2.6.1.-</ecNumber>
    </submittedName>
</protein>
<dbReference type="Gene3D" id="3.40.640.10">
    <property type="entry name" value="Type I PLP-dependent aspartate aminotransferase-like (Major domain)"/>
    <property type="match status" value="1"/>
</dbReference>
<dbReference type="PANTHER" id="PTHR30244">
    <property type="entry name" value="TRANSAMINASE"/>
    <property type="match status" value="1"/>
</dbReference>
<dbReference type="CDD" id="cd00616">
    <property type="entry name" value="AHBA_syn"/>
    <property type="match status" value="1"/>
</dbReference>
<dbReference type="InterPro" id="IPR000653">
    <property type="entry name" value="DegT/StrS_aminotransferase"/>
</dbReference>
<keyword evidence="4" id="KW-1185">Reference proteome</keyword>
<accession>A0ABZ0HRB0</accession>
<evidence type="ECO:0000313" key="3">
    <source>
        <dbReference type="EMBL" id="WOJ89728.1"/>
    </source>
</evidence>
<dbReference type="EMBL" id="CP136862">
    <property type="protein sequence ID" value="WOJ89728.1"/>
    <property type="molecule type" value="Genomic_DNA"/>
</dbReference>
<dbReference type="InterPro" id="IPR015422">
    <property type="entry name" value="PyrdxlP-dep_Trfase_small"/>
</dbReference>
<keyword evidence="2" id="KW-0663">Pyridoxal phosphate</keyword>
<dbReference type="InterPro" id="IPR015424">
    <property type="entry name" value="PyrdxlP-dep_Trfase"/>
</dbReference>
<dbReference type="Proteomes" id="UP001626536">
    <property type="component" value="Chromosome"/>
</dbReference>
<evidence type="ECO:0000256" key="2">
    <source>
        <dbReference type="RuleBase" id="RU004508"/>
    </source>
</evidence>
<dbReference type="Pfam" id="PF01041">
    <property type="entry name" value="DegT_DnrJ_EryC1"/>
    <property type="match status" value="1"/>
</dbReference>
<sequence>MSQPVPFYRHDLGRPELDEIADVFAGPILTTGDKVAQFERMFADYLGRRHALGVTSCTGAIHMSLLALDIGPGDEVITTPMTFIATATAIQEAGATPVFVDVEPDTGNLDAARVEAAITPRTRAILPVHLYGLMCDMRALREIADRRGLAIIEDCAHCVEGVRDGVRPGQLSDAACFSFYATKNLTCGEGGAVATDRDDLVDKLRLLRLHGMTKTAADRHREGYVHWDATLLGWKYNMDNIQAAILIPQLKRLDAKLGEREKLARRYADKLSEISTVRMPTTRADAVHARHLFPIWVGEGQRDRLIAELNKRQIQTVVNYRAIHLLTHFADALGHRAGDFPIAERMGDETVSLPFYPTMPLEFVDIVSDAVANILQAARTSGATLS</sequence>
<evidence type="ECO:0000256" key="1">
    <source>
        <dbReference type="ARBA" id="ARBA00037999"/>
    </source>
</evidence>
<name>A0ABZ0HRB0_9HYPH</name>
<keyword evidence="3" id="KW-0808">Transferase</keyword>
<comment type="similarity">
    <text evidence="1 2">Belongs to the DegT/DnrJ/EryC1 family.</text>
</comment>
<dbReference type="RefSeq" id="WP_407339172.1">
    <property type="nucleotide sequence ID" value="NZ_CP136862.1"/>
</dbReference>
<dbReference type="PIRSF" id="PIRSF000390">
    <property type="entry name" value="PLP_StrS"/>
    <property type="match status" value="1"/>
</dbReference>
<dbReference type="SUPFAM" id="SSF53383">
    <property type="entry name" value="PLP-dependent transferases"/>
    <property type="match status" value="1"/>
</dbReference>
<gene>
    <name evidence="3" type="ORF">RZS28_18430</name>
</gene>
<proteinExistence type="inferred from homology"/>
<dbReference type="EC" id="2.6.1.-" evidence="3"/>
<dbReference type="GO" id="GO:0008483">
    <property type="term" value="F:transaminase activity"/>
    <property type="evidence" value="ECO:0007669"/>
    <property type="project" value="UniProtKB-KW"/>
</dbReference>
<keyword evidence="3" id="KW-0032">Aminotransferase</keyword>
<reference evidence="3 4" key="1">
    <citation type="submission" date="2023-10" db="EMBL/GenBank/DDBJ databases">
        <title>Novel methanotroph of the genus Methylocapsa from a subarctic wetland.</title>
        <authorList>
            <person name="Belova S.E."/>
            <person name="Oshkin I.Y."/>
            <person name="Miroshnikov K."/>
            <person name="Dedysh S.N."/>
        </authorList>
    </citation>
    <scope>NUCLEOTIDE SEQUENCE [LARGE SCALE GENOMIC DNA]</scope>
    <source>
        <strain evidence="3 4">RX1</strain>
    </source>
</reference>
<dbReference type="Gene3D" id="3.90.1150.10">
    <property type="entry name" value="Aspartate Aminotransferase, domain 1"/>
    <property type="match status" value="1"/>
</dbReference>